<dbReference type="PROSITE" id="PS51257">
    <property type="entry name" value="PROKAR_LIPOPROTEIN"/>
    <property type="match status" value="1"/>
</dbReference>
<proteinExistence type="predicted"/>
<keyword evidence="2" id="KW-1185">Reference proteome</keyword>
<dbReference type="AlphaFoldDB" id="A0A8J3D7W3"/>
<protein>
    <recommendedName>
        <fullName evidence="3">Lipoprotein</fullName>
    </recommendedName>
</protein>
<dbReference type="EMBL" id="BMXF01000007">
    <property type="protein sequence ID" value="GHB86161.1"/>
    <property type="molecule type" value="Genomic_DNA"/>
</dbReference>
<sequence>MDKKISALAVLILSATIGCQHRVLKGKRYKNYELLQYRSVLEAMDNTNQLESQRLEYLIPPTFSYAEIEAFGDFSDEATPDSLEKPIGGEGAVLIPSQFSVLKIISAQEQQRALEEEADEKLYRSQSDPAYYENAKRAFQAEYKRRMGAKGLK</sequence>
<evidence type="ECO:0008006" key="3">
    <source>
        <dbReference type="Google" id="ProtNLM"/>
    </source>
</evidence>
<comment type="caution">
    <text evidence="1">The sequence shown here is derived from an EMBL/GenBank/DDBJ whole genome shotgun (WGS) entry which is preliminary data.</text>
</comment>
<evidence type="ECO:0000313" key="2">
    <source>
        <dbReference type="Proteomes" id="UP000598271"/>
    </source>
</evidence>
<organism evidence="1 2">
    <name type="scientific">Persicitalea jodogahamensis</name>
    <dbReference type="NCBI Taxonomy" id="402147"/>
    <lineage>
        <taxon>Bacteria</taxon>
        <taxon>Pseudomonadati</taxon>
        <taxon>Bacteroidota</taxon>
        <taxon>Cytophagia</taxon>
        <taxon>Cytophagales</taxon>
        <taxon>Spirosomataceae</taxon>
        <taxon>Persicitalea</taxon>
    </lineage>
</organism>
<accession>A0A8J3D7W3</accession>
<reference evidence="1 2" key="1">
    <citation type="journal article" date="2014" name="Int. J. Syst. Evol. Microbiol.">
        <title>Complete genome sequence of Corynebacterium casei LMG S-19264T (=DSM 44701T), isolated from a smear-ripened cheese.</title>
        <authorList>
            <consortium name="US DOE Joint Genome Institute (JGI-PGF)"/>
            <person name="Walter F."/>
            <person name="Albersmeier A."/>
            <person name="Kalinowski J."/>
            <person name="Ruckert C."/>
        </authorList>
    </citation>
    <scope>NUCLEOTIDE SEQUENCE [LARGE SCALE GENOMIC DNA]</scope>
    <source>
        <strain evidence="1 2">KCTC 12866</strain>
    </source>
</reference>
<name>A0A8J3D7W3_9BACT</name>
<dbReference type="Proteomes" id="UP000598271">
    <property type="component" value="Unassembled WGS sequence"/>
</dbReference>
<dbReference type="RefSeq" id="WP_189568159.1">
    <property type="nucleotide sequence ID" value="NZ_BMXF01000007.1"/>
</dbReference>
<gene>
    <name evidence="1" type="ORF">GCM10007390_47020</name>
</gene>
<evidence type="ECO:0000313" key="1">
    <source>
        <dbReference type="EMBL" id="GHB86161.1"/>
    </source>
</evidence>